<organism evidence="1 2">
    <name type="scientific">Leptospira alexanderi serovar Manhao 3 str. L 60</name>
    <dbReference type="NCBI Taxonomy" id="1049759"/>
    <lineage>
        <taxon>Bacteria</taxon>
        <taxon>Pseudomonadati</taxon>
        <taxon>Spirochaetota</taxon>
        <taxon>Spirochaetia</taxon>
        <taxon>Leptospirales</taxon>
        <taxon>Leptospiraceae</taxon>
        <taxon>Leptospira</taxon>
    </lineage>
</organism>
<sequence>MDGVFSTWEEAIRSAAGVDGEKGFSNERWFERILDQLNSFRLEIKEFGIAVPPRPTNLPMVISLTNSRTIVDLGGSSGWIYDYLNSITFLNKIKKYSLF</sequence>
<name>V6HUL2_9LEPT</name>
<proteinExistence type="predicted"/>
<dbReference type="STRING" id="100053.GCA_002009845_02014"/>
<dbReference type="Proteomes" id="UP000018747">
    <property type="component" value="Unassembled WGS sequence"/>
</dbReference>
<protein>
    <submittedName>
        <fullName evidence="1">Uncharacterized protein</fullName>
    </submittedName>
</protein>
<evidence type="ECO:0000313" key="1">
    <source>
        <dbReference type="EMBL" id="EQA60981.1"/>
    </source>
</evidence>
<gene>
    <name evidence="1" type="ORF">LEP1GSC062_1350</name>
</gene>
<dbReference type="AlphaFoldDB" id="V6HUL2"/>
<accession>V6HUL2</accession>
<keyword evidence="2" id="KW-1185">Reference proteome</keyword>
<comment type="caution">
    <text evidence="1">The sequence shown here is derived from an EMBL/GenBank/DDBJ whole genome shotgun (WGS) entry which is preliminary data.</text>
</comment>
<reference evidence="1" key="1">
    <citation type="submission" date="2013-05" db="EMBL/GenBank/DDBJ databases">
        <authorList>
            <person name="Harkins D.M."/>
            <person name="Durkin A.S."/>
            <person name="Brinkac L.M."/>
            <person name="Haft D.H."/>
            <person name="Selengut J.D."/>
            <person name="Sanka R."/>
            <person name="DePew J."/>
            <person name="Purushe J."/>
            <person name="Hartskeerl R.A."/>
            <person name="Ahmed A."/>
            <person name="van der Linden H."/>
            <person name="Goris M.G.A."/>
            <person name="Vinetz J.M."/>
            <person name="Sutton G.G."/>
            <person name="Nierman W.C."/>
            <person name="Fouts D.E."/>
        </authorList>
    </citation>
    <scope>NUCLEOTIDE SEQUENCE [LARGE SCALE GENOMIC DNA]</scope>
    <source>
        <strain evidence="1">L 60</strain>
    </source>
</reference>
<evidence type="ECO:0000313" key="2">
    <source>
        <dbReference type="Proteomes" id="UP000018747"/>
    </source>
</evidence>
<dbReference type="EMBL" id="AHMT02000052">
    <property type="protein sequence ID" value="EQA60981.1"/>
    <property type="molecule type" value="Genomic_DNA"/>
</dbReference>